<comment type="caution">
    <text evidence="2">The sequence shown here is derived from an EMBL/GenBank/DDBJ whole genome shotgun (WGS) entry which is preliminary data.</text>
</comment>
<gene>
    <name evidence="2" type="ORF">C2134_18320</name>
</gene>
<dbReference type="AlphaFoldDB" id="A0A2K4MJA3"/>
<sequence length="117" mass="12690">MNVHGLNPATGRSLSGDDHLRRSIACILTTPRGSRLARRTFGSLLPELIDQPLNGKTRMQAMAASVMALAEWEPRIELSRVLLSVGSGDQAGRLTIDIEAKRRDSGQPLAYSIPVRG</sequence>
<keyword evidence="3" id="KW-1185">Reference proteome</keyword>
<protein>
    <submittedName>
        <fullName evidence="2">Baseplate assembly protein</fullName>
    </submittedName>
</protein>
<dbReference type="RefSeq" id="WP_103321533.1">
    <property type="nucleotide sequence ID" value="NZ_PPTF01000078.1"/>
</dbReference>
<dbReference type="InterPro" id="IPR007048">
    <property type="entry name" value="IraD/Gp25-like"/>
</dbReference>
<proteinExistence type="predicted"/>
<feature type="domain" description="IraD/Gp25-like" evidence="1">
    <location>
        <begin position="15"/>
        <end position="104"/>
    </location>
</feature>
<dbReference type="EMBL" id="PPTF01000078">
    <property type="protein sequence ID" value="POA97153.1"/>
    <property type="molecule type" value="Genomic_DNA"/>
</dbReference>
<accession>A0A2K4MJA3</accession>
<dbReference type="Proteomes" id="UP000236416">
    <property type="component" value="Unassembled WGS sequence"/>
</dbReference>
<dbReference type="Pfam" id="PF04965">
    <property type="entry name" value="GPW_gp25"/>
    <property type="match status" value="1"/>
</dbReference>
<reference evidence="2 3" key="1">
    <citation type="submission" date="2018-01" db="EMBL/GenBank/DDBJ databases">
        <title>Genomic Sequence of Chromobacterium MWU13-2610 from wild cranberry bogs within the Cape Cod National Seashore.</title>
        <authorList>
            <person name="O'Hara-Hanley K."/>
            <person name="Soby S."/>
            <person name="Harrison A."/>
        </authorList>
    </citation>
    <scope>NUCLEOTIDE SEQUENCE [LARGE SCALE GENOMIC DNA]</scope>
    <source>
        <strain evidence="2 3">MWU13-2610</strain>
    </source>
</reference>
<dbReference type="Gene3D" id="3.10.450.40">
    <property type="match status" value="1"/>
</dbReference>
<dbReference type="SUPFAM" id="SSF160719">
    <property type="entry name" value="gpW/gp25-like"/>
    <property type="match status" value="1"/>
</dbReference>
<evidence type="ECO:0000313" key="3">
    <source>
        <dbReference type="Proteomes" id="UP000236416"/>
    </source>
</evidence>
<name>A0A2K4MJA3_9NEIS</name>
<evidence type="ECO:0000313" key="2">
    <source>
        <dbReference type="EMBL" id="POA97153.1"/>
    </source>
</evidence>
<organism evidence="2 3">
    <name type="scientific">Chromobacterium sinusclupearum</name>
    <dbReference type="NCBI Taxonomy" id="2077146"/>
    <lineage>
        <taxon>Bacteria</taxon>
        <taxon>Pseudomonadati</taxon>
        <taxon>Pseudomonadota</taxon>
        <taxon>Betaproteobacteria</taxon>
        <taxon>Neisseriales</taxon>
        <taxon>Chromobacteriaceae</taxon>
        <taxon>Chromobacterium</taxon>
    </lineage>
</organism>
<evidence type="ECO:0000259" key="1">
    <source>
        <dbReference type="Pfam" id="PF04965"/>
    </source>
</evidence>